<evidence type="ECO:0000259" key="2">
    <source>
        <dbReference type="Pfam" id="PF01757"/>
    </source>
</evidence>
<reference evidence="3 4" key="1">
    <citation type="submission" date="2019-12" db="EMBL/GenBank/DDBJ databases">
        <title>Shinella kummerowiae sp. nov., a symbiotic bacterium isolated from root nodules of the herbal legume Kummerowia stipulacea.</title>
        <authorList>
            <person name="Gao J."/>
        </authorList>
    </citation>
    <scope>NUCLEOTIDE SEQUENCE [LARGE SCALE GENOMIC DNA]</scope>
    <source>
        <strain evidence="3 4">CCBAU 25048</strain>
    </source>
</reference>
<feature type="transmembrane region" description="Helical" evidence="1">
    <location>
        <begin position="213"/>
        <end position="235"/>
    </location>
</feature>
<dbReference type="AlphaFoldDB" id="A0A6N8SGW2"/>
<dbReference type="Proteomes" id="UP000435802">
    <property type="component" value="Unassembled WGS sequence"/>
</dbReference>
<evidence type="ECO:0000313" key="3">
    <source>
        <dbReference type="EMBL" id="MXN46536.1"/>
    </source>
</evidence>
<feature type="transmembrane region" description="Helical" evidence="1">
    <location>
        <begin position="301"/>
        <end position="322"/>
    </location>
</feature>
<feature type="transmembrane region" description="Helical" evidence="1">
    <location>
        <begin position="39"/>
        <end position="63"/>
    </location>
</feature>
<accession>A0A6N8SGW2</accession>
<dbReference type="OrthoDB" id="9767863at2"/>
<evidence type="ECO:0000256" key="1">
    <source>
        <dbReference type="SAM" id="Phobius"/>
    </source>
</evidence>
<feature type="transmembrane region" description="Helical" evidence="1">
    <location>
        <begin position="12"/>
        <end position="33"/>
    </location>
</feature>
<name>A0A6N8SGW2_9HYPH</name>
<feature type="transmembrane region" description="Helical" evidence="1">
    <location>
        <begin position="84"/>
        <end position="117"/>
    </location>
</feature>
<dbReference type="GO" id="GO:0016020">
    <property type="term" value="C:membrane"/>
    <property type="evidence" value="ECO:0007669"/>
    <property type="project" value="TreeGrafter"/>
</dbReference>
<protein>
    <submittedName>
        <fullName evidence="3">Acyltransferase family protein</fullName>
    </submittedName>
</protein>
<feature type="transmembrane region" description="Helical" evidence="1">
    <location>
        <begin position="129"/>
        <end position="151"/>
    </location>
</feature>
<sequence>MTGAERPAGQHNTLYGIQYLRAFAALAVVVFHAAERSGFAFAIGAAGVDVFFVISGFIMWVIVERRPVSPGRFLIDRIRRIVPIYWLATALMVAGGLAGLFPNLVLTAGHVLASFFFVPLPSPSSGGLWPVLVQGWTLNYEMFFYVVFAACLALPRSFLLPAMVLVFVGLVAIGFAVESSNPLIVTYTRPIILEFVAGMLIGRLWLAGWVPNAFASLVLIVGALVGFALIGILRLPFDEWTCGPLACALVYGTAALETRGRVPRLRLPAVLGDASYSIYLWHTFAISVVAKAGMMLGLASWLVLLASFLVGTLAGLCGYYLIERPLLRGAGGMLKSRNMPA</sequence>
<gene>
    <name evidence="3" type="ORF">GR138_15165</name>
</gene>
<proteinExistence type="predicted"/>
<keyword evidence="3" id="KW-0808">Transferase</keyword>
<organism evidence="3 4">
    <name type="scientific">Shinella kummerowiae</name>
    <dbReference type="NCBI Taxonomy" id="417745"/>
    <lineage>
        <taxon>Bacteria</taxon>
        <taxon>Pseudomonadati</taxon>
        <taxon>Pseudomonadota</taxon>
        <taxon>Alphaproteobacteria</taxon>
        <taxon>Hyphomicrobiales</taxon>
        <taxon>Rhizobiaceae</taxon>
        <taxon>Shinella</taxon>
    </lineage>
</organism>
<keyword evidence="3" id="KW-0012">Acyltransferase</keyword>
<evidence type="ECO:0000313" key="4">
    <source>
        <dbReference type="Proteomes" id="UP000435802"/>
    </source>
</evidence>
<dbReference type="RefSeq" id="WP_160860067.1">
    <property type="nucleotide sequence ID" value="NZ_WUMK01000005.1"/>
</dbReference>
<feature type="transmembrane region" description="Helical" evidence="1">
    <location>
        <begin position="158"/>
        <end position="177"/>
    </location>
</feature>
<feature type="domain" description="Acyltransferase 3" evidence="2">
    <location>
        <begin position="15"/>
        <end position="315"/>
    </location>
</feature>
<dbReference type="PANTHER" id="PTHR23028">
    <property type="entry name" value="ACETYLTRANSFERASE"/>
    <property type="match status" value="1"/>
</dbReference>
<dbReference type="InterPro" id="IPR002656">
    <property type="entry name" value="Acyl_transf_3_dom"/>
</dbReference>
<dbReference type="InterPro" id="IPR050879">
    <property type="entry name" value="Acyltransferase_3"/>
</dbReference>
<keyword evidence="1" id="KW-0472">Membrane</keyword>
<dbReference type="GO" id="GO:0016747">
    <property type="term" value="F:acyltransferase activity, transferring groups other than amino-acyl groups"/>
    <property type="evidence" value="ECO:0007669"/>
    <property type="project" value="InterPro"/>
</dbReference>
<dbReference type="PANTHER" id="PTHR23028:SF131">
    <property type="entry name" value="BLR2367 PROTEIN"/>
    <property type="match status" value="1"/>
</dbReference>
<comment type="caution">
    <text evidence="3">The sequence shown here is derived from an EMBL/GenBank/DDBJ whole genome shotgun (WGS) entry which is preliminary data.</text>
</comment>
<dbReference type="GO" id="GO:0000271">
    <property type="term" value="P:polysaccharide biosynthetic process"/>
    <property type="evidence" value="ECO:0007669"/>
    <property type="project" value="TreeGrafter"/>
</dbReference>
<feature type="transmembrane region" description="Helical" evidence="1">
    <location>
        <begin position="183"/>
        <end position="206"/>
    </location>
</feature>
<dbReference type="Pfam" id="PF01757">
    <property type="entry name" value="Acyl_transf_3"/>
    <property type="match status" value="1"/>
</dbReference>
<dbReference type="EMBL" id="WUMK01000005">
    <property type="protein sequence ID" value="MXN46536.1"/>
    <property type="molecule type" value="Genomic_DNA"/>
</dbReference>
<keyword evidence="4" id="KW-1185">Reference proteome</keyword>
<keyword evidence="1" id="KW-0812">Transmembrane</keyword>
<keyword evidence="1" id="KW-1133">Transmembrane helix</keyword>